<keyword evidence="2" id="KW-1185">Reference proteome</keyword>
<proteinExistence type="predicted"/>
<sequence length="61" mass="7235">MSTPSTRREGKDDKCVKTCLRTRDHKRWFRCERIQLWHECDGTVGYDMMSRKVFGTFGSFG</sequence>
<reference evidence="1" key="1">
    <citation type="journal article" date="2023" name="GigaByte">
        <title>Genome assembly of the bearded iris, Iris pallida Lam.</title>
        <authorList>
            <person name="Bruccoleri R.E."/>
            <person name="Oakeley E.J."/>
            <person name="Faust A.M.E."/>
            <person name="Altorfer M."/>
            <person name="Dessus-Babus S."/>
            <person name="Burckhardt D."/>
            <person name="Oertli M."/>
            <person name="Naumann U."/>
            <person name="Petersen F."/>
            <person name="Wong J."/>
        </authorList>
    </citation>
    <scope>NUCLEOTIDE SEQUENCE</scope>
    <source>
        <strain evidence="1">GSM-AAB239-AS_SAM_17_03QT</strain>
    </source>
</reference>
<gene>
    <name evidence="1" type="ORF">M6B38_201095</name>
</gene>
<reference evidence="1" key="2">
    <citation type="submission" date="2023-04" db="EMBL/GenBank/DDBJ databases">
        <authorList>
            <person name="Bruccoleri R.E."/>
            <person name="Oakeley E.J."/>
            <person name="Faust A.-M."/>
            <person name="Dessus-Babus S."/>
            <person name="Altorfer M."/>
            <person name="Burckhardt D."/>
            <person name="Oertli M."/>
            <person name="Naumann U."/>
            <person name="Petersen F."/>
            <person name="Wong J."/>
        </authorList>
    </citation>
    <scope>NUCLEOTIDE SEQUENCE</scope>
    <source>
        <strain evidence="1">GSM-AAB239-AS_SAM_17_03QT</strain>
        <tissue evidence="1">Leaf</tissue>
    </source>
</reference>
<evidence type="ECO:0000313" key="2">
    <source>
        <dbReference type="Proteomes" id="UP001140949"/>
    </source>
</evidence>
<comment type="caution">
    <text evidence="1">The sequence shown here is derived from an EMBL/GenBank/DDBJ whole genome shotgun (WGS) entry which is preliminary data.</text>
</comment>
<accession>A0AAX6E8V2</accession>
<protein>
    <submittedName>
        <fullName evidence="1">Uncharacterized protein</fullName>
    </submittedName>
</protein>
<dbReference type="EMBL" id="JANAVB010038619">
    <property type="protein sequence ID" value="KAJ6800567.1"/>
    <property type="molecule type" value="Genomic_DNA"/>
</dbReference>
<dbReference type="Proteomes" id="UP001140949">
    <property type="component" value="Unassembled WGS sequence"/>
</dbReference>
<organism evidence="1 2">
    <name type="scientific">Iris pallida</name>
    <name type="common">Sweet iris</name>
    <dbReference type="NCBI Taxonomy" id="29817"/>
    <lineage>
        <taxon>Eukaryota</taxon>
        <taxon>Viridiplantae</taxon>
        <taxon>Streptophyta</taxon>
        <taxon>Embryophyta</taxon>
        <taxon>Tracheophyta</taxon>
        <taxon>Spermatophyta</taxon>
        <taxon>Magnoliopsida</taxon>
        <taxon>Liliopsida</taxon>
        <taxon>Asparagales</taxon>
        <taxon>Iridaceae</taxon>
        <taxon>Iridoideae</taxon>
        <taxon>Irideae</taxon>
        <taxon>Iris</taxon>
    </lineage>
</organism>
<name>A0AAX6E8V2_IRIPA</name>
<dbReference type="AlphaFoldDB" id="A0AAX6E8V2"/>
<evidence type="ECO:0000313" key="1">
    <source>
        <dbReference type="EMBL" id="KAJ6800567.1"/>
    </source>
</evidence>